<dbReference type="OrthoDB" id="10583941at2759"/>
<protein>
    <submittedName>
        <fullName evidence="1">Uncharacterized protein</fullName>
    </submittedName>
</protein>
<evidence type="ECO:0000313" key="1">
    <source>
        <dbReference type="EMBL" id="KAH3681816.1"/>
    </source>
</evidence>
<reference evidence="1" key="1">
    <citation type="journal article" date="2021" name="Open Biol.">
        <title>Shared evolutionary footprints suggest mitochondrial oxidative damage underlies multiple complex I losses in fungi.</title>
        <authorList>
            <person name="Schikora-Tamarit M.A."/>
            <person name="Marcet-Houben M."/>
            <person name="Nosek J."/>
            <person name="Gabaldon T."/>
        </authorList>
    </citation>
    <scope>NUCLEOTIDE SEQUENCE</scope>
    <source>
        <strain evidence="1">CBS2887</strain>
    </source>
</reference>
<name>A0A9P8TKM8_WICPI</name>
<dbReference type="Proteomes" id="UP000774326">
    <property type="component" value="Unassembled WGS sequence"/>
</dbReference>
<organism evidence="1 2">
    <name type="scientific">Wickerhamomyces pijperi</name>
    <name type="common">Yeast</name>
    <name type="synonym">Pichia pijperi</name>
    <dbReference type="NCBI Taxonomy" id="599730"/>
    <lineage>
        <taxon>Eukaryota</taxon>
        <taxon>Fungi</taxon>
        <taxon>Dikarya</taxon>
        <taxon>Ascomycota</taxon>
        <taxon>Saccharomycotina</taxon>
        <taxon>Saccharomycetes</taxon>
        <taxon>Phaffomycetales</taxon>
        <taxon>Wickerhamomycetaceae</taxon>
        <taxon>Wickerhamomyces</taxon>
    </lineage>
</organism>
<keyword evidence="2" id="KW-1185">Reference proteome</keyword>
<reference evidence="1" key="2">
    <citation type="submission" date="2021-01" db="EMBL/GenBank/DDBJ databases">
        <authorList>
            <person name="Schikora-Tamarit M.A."/>
        </authorList>
    </citation>
    <scope>NUCLEOTIDE SEQUENCE</scope>
    <source>
        <strain evidence="1">CBS2887</strain>
    </source>
</reference>
<comment type="caution">
    <text evidence="1">The sequence shown here is derived from an EMBL/GenBank/DDBJ whole genome shotgun (WGS) entry which is preliminary data.</text>
</comment>
<evidence type="ECO:0000313" key="2">
    <source>
        <dbReference type="Proteomes" id="UP000774326"/>
    </source>
</evidence>
<accession>A0A9P8TKM8</accession>
<proteinExistence type="predicted"/>
<dbReference type="EMBL" id="JAEUBG010004206">
    <property type="protein sequence ID" value="KAH3681816.1"/>
    <property type="molecule type" value="Genomic_DNA"/>
</dbReference>
<gene>
    <name evidence="1" type="ORF">WICPIJ_007256</name>
</gene>
<dbReference type="AlphaFoldDB" id="A0A9P8TKM8"/>
<sequence>MASKIRFKSLADMNMISMELINFQSLPNKSKLIKTLTVSGSSLLTKPINLSTKLTNTWLNPLSLFWFSFPRHSKNISNVFKWNSSGKTWMTTSSKYSWAKTSRHWITCSRIKGRISSL</sequence>